<feature type="signal peptide" evidence="2">
    <location>
        <begin position="1"/>
        <end position="19"/>
    </location>
</feature>
<dbReference type="Proteomes" id="UP000283509">
    <property type="component" value="Unassembled WGS sequence"/>
</dbReference>
<proteinExistence type="predicted"/>
<feature type="transmembrane region" description="Helical" evidence="1">
    <location>
        <begin position="195"/>
        <end position="215"/>
    </location>
</feature>
<dbReference type="AlphaFoldDB" id="A0A3R7SWG2"/>
<comment type="caution">
    <text evidence="3">The sequence shown here is derived from an EMBL/GenBank/DDBJ whole genome shotgun (WGS) entry which is preliminary data.</text>
</comment>
<keyword evidence="1" id="KW-0812">Transmembrane</keyword>
<dbReference type="GO" id="GO:0015179">
    <property type="term" value="F:L-amino acid transmembrane transporter activity"/>
    <property type="evidence" value="ECO:0007669"/>
    <property type="project" value="TreeGrafter"/>
</dbReference>
<gene>
    <name evidence="3" type="ORF">C7M84_002730</name>
</gene>
<dbReference type="PANTHER" id="PTHR11785:SF528">
    <property type="entry name" value="AMINO ACID TRANSPORTER PROTEIN JHI-21"/>
    <property type="match status" value="1"/>
</dbReference>
<keyword evidence="4" id="KW-1185">Reference proteome</keyword>
<dbReference type="EMBL" id="QCYY01001366">
    <property type="protein sequence ID" value="ROT78554.1"/>
    <property type="molecule type" value="Genomic_DNA"/>
</dbReference>
<evidence type="ECO:0000256" key="1">
    <source>
        <dbReference type="SAM" id="Phobius"/>
    </source>
</evidence>
<sequence length="349" mass="37762">MKITSLTCLPLLLPFLGLSQLFPTFLSSPSLSPPRATAIPPPKYGPFSSSLLPPRCHCLPPPPIWSFLLLSPSPPPHPPLPAFAAAKGNDDSKERRLYTYLHEAFASHGGVPGPVAQRHHRHPCGRAIGSAHVRQLHRAAVLPGLRARAQAAVKLLAIARSSVSRARGRSQKRNVLFLTWVNCRRVQWATTVQDALALTKVLALIIIIVAGMHHLARGHTENFENELPRAIAISLSCVTLIYILTNVAYFAVLSPEEILASEAVACPSASASWAWWRGSSRSSCVFDGGSMNGNIFGLLASIFVGARRGHLPRALGLVCPSRAARPSRHSSSWWAALSLRWSSRTPALG</sequence>
<evidence type="ECO:0000256" key="2">
    <source>
        <dbReference type="SAM" id="SignalP"/>
    </source>
</evidence>
<dbReference type="OrthoDB" id="10062876at2759"/>
<feature type="chain" id="PRO_5018654081" evidence="2">
    <location>
        <begin position="20"/>
        <end position="349"/>
    </location>
</feature>
<feature type="transmembrane region" description="Helical" evidence="1">
    <location>
        <begin position="227"/>
        <end position="252"/>
    </location>
</feature>
<keyword evidence="1" id="KW-0472">Membrane</keyword>
<evidence type="ECO:0000313" key="3">
    <source>
        <dbReference type="EMBL" id="ROT78554.1"/>
    </source>
</evidence>
<reference evidence="3 4" key="2">
    <citation type="submission" date="2019-01" db="EMBL/GenBank/DDBJ databases">
        <title>The decoding of complex shrimp genome reveals the adaptation for benthos swimmer, frequently molting mechanism and breeding impact on genome.</title>
        <authorList>
            <person name="Sun Y."/>
            <person name="Gao Y."/>
            <person name="Yu Y."/>
        </authorList>
    </citation>
    <scope>NUCLEOTIDE SEQUENCE [LARGE SCALE GENOMIC DNA]</scope>
    <source>
        <tissue evidence="3">Muscle</tissue>
    </source>
</reference>
<dbReference type="STRING" id="6689.A0A3R7SWG2"/>
<keyword evidence="2" id="KW-0732">Signal</keyword>
<dbReference type="Gene3D" id="1.20.1740.10">
    <property type="entry name" value="Amino acid/polyamine transporter I"/>
    <property type="match status" value="1"/>
</dbReference>
<organism evidence="3 4">
    <name type="scientific">Penaeus vannamei</name>
    <name type="common">Whiteleg shrimp</name>
    <name type="synonym">Litopenaeus vannamei</name>
    <dbReference type="NCBI Taxonomy" id="6689"/>
    <lineage>
        <taxon>Eukaryota</taxon>
        <taxon>Metazoa</taxon>
        <taxon>Ecdysozoa</taxon>
        <taxon>Arthropoda</taxon>
        <taxon>Crustacea</taxon>
        <taxon>Multicrustacea</taxon>
        <taxon>Malacostraca</taxon>
        <taxon>Eumalacostraca</taxon>
        <taxon>Eucarida</taxon>
        <taxon>Decapoda</taxon>
        <taxon>Dendrobranchiata</taxon>
        <taxon>Penaeoidea</taxon>
        <taxon>Penaeidae</taxon>
        <taxon>Penaeus</taxon>
    </lineage>
</organism>
<reference evidence="3 4" key="1">
    <citation type="submission" date="2018-04" db="EMBL/GenBank/DDBJ databases">
        <authorList>
            <person name="Zhang X."/>
            <person name="Yuan J."/>
            <person name="Li F."/>
            <person name="Xiang J."/>
        </authorList>
    </citation>
    <scope>NUCLEOTIDE SEQUENCE [LARGE SCALE GENOMIC DNA]</scope>
    <source>
        <tissue evidence="3">Muscle</tissue>
    </source>
</reference>
<protein>
    <submittedName>
        <fullName evidence="3">Large neutral amino acids transporter small subunit 2</fullName>
    </submittedName>
</protein>
<name>A0A3R7SWG2_PENVA</name>
<dbReference type="PANTHER" id="PTHR11785">
    <property type="entry name" value="AMINO ACID TRANSPORTER"/>
    <property type="match status" value="1"/>
</dbReference>
<keyword evidence="1" id="KW-1133">Transmembrane helix</keyword>
<dbReference type="InterPro" id="IPR050598">
    <property type="entry name" value="AminoAcid_Transporter"/>
</dbReference>
<evidence type="ECO:0000313" key="4">
    <source>
        <dbReference type="Proteomes" id="UP000283509"/>
    </source>
</evidence>
<accession>A0A3R7SWG2</accession>